<dbReference type="Ensembl" id="ENSPCOT00000016713.1">
    <property type="protein sequence ID" value="ENSPCOP00000006199.1"/>
    <property type="gene ID" value="ENSPCOG00000014221.1"/>
</dbReference>
<accession>A0A2K6EWT5</accession>
<feature type="chain" id="PRO_5014321124" evidence="6">
    <location>
        <begin position="20"/>
        <end position="339"/>
    </location>
</feature>
<dbReference type="GeneTree" id="ENSGT01050000244808"/>
<keyword evidence="4" id="KW-0393">Immunoglobulin domain</keyword>
<name>A0A2K6EWT5_PROCO</name>
<reference evidence="8" key="1">
    <citation type="submission" date="2025-08" db="UniProtKB">
        <authorList>
            <consortium name="Ensembl"/>
        </authorList>
    </citation>
    <scope>IDENTIFICATION</scope>
</reference>
<keyword evidence="2" id="KW-1015">Disulfide bond</keyword>
<dbReference type="OMA" id="HEIHYAT"/>
<dbReference type="STRING" id="379532.ENSPCOP00000006199"/>
<gene>
    <name evidence="8" type="primary">MILR1</name>
</gene>
<dbReference type="GO" id="GO:0007166">
    <property type="term" value="P:cell surface receptor signaling pathway"/>
    <property type="evidence" value="ECO:0007669"/>
    <property type="project" value="TreeGrafter"/>
</dbReference>
<evidence type="ECO:0000256" key="4">
    <source>
        <dbReference type="ARBA" id="ARBA00023319"/>
    </source>
</evidence>
<dbReference type="GO" id="GO:0006955">
    <property type="term" value="P:immune response"/>
    <property type="evidence" value="ECO:0007669"/>
    <property type="project" value="TreeGrafter"/>
</dbReference>
<evidence type="ECO:0000313" key="8">
    <source>
        <dbReference type="Ensembl" id="ENSPCOP00000006199.1"/>
    </source>
</evidence>
<dbReference type="CTD" id="284021"/>
<keyword evidence="3" id="KW-0325">Glycoprotein</keyword>
<evidence type="ECO:0000256" key="2">
    <source>
        <dbReference type="ARBA" id="ARBA00023157"/>
    </source>
</evidence>
<dbReference type="AlphaFoldDB" id="A0A2K6EWT5"/>
<evidence type="ECO:0000259" key="7">
    <source>
        <dbReference type="PROSITE" id="PS50835"/>
    </source>
</evidence>
<dbReference type="OrthoDB" id="9947088at2759"/>
<dbReference type="InterPro" id="IPR036179">
    <property type="entry name" value="Ig-like_dom_sf"/>
</dbReference>
<dbReference type="Pfam" id="PF17736">
    <property type="entry name" value="Ig_C17orf99"/>
    <property type="match status" value="1"/>
</dbReference>
<keyword evidence="5" id="KW-1133">Transmembrane helix</keyword>
<dbReference type="InterPro" id="IPR050488">
    <property type="entry name" value="Ig_Fc_receptor"/>
</dbReference>
<dbReference type="PANTHER" id="PTHR11481">
    <property type="entry name" value="IMMUNOGLOBULIN FC RECEPTOR"/>
    <property type="match status" value="1"/>
</dbReference>
<dbReference type="RefSeq" id="XP_012515012.1">
    <property type="nucleotide sequence ID" value="XM_012659558.1"/>
</dbReference>
<reference evidence="8" key="2">
    <citation type="submission" date="2025-09" db="UniProtKB">
        <authorList>
            <consortium name="Ensembl"/>
        </authorList>
    </citation>
    <scope>IDENTIFICATION</scope>
</reference>
<dbReference type="PANTHER" id="PTHR11481:SF58">
    <property type="entry name" value="ALLERGIN-1"/>
    <property type="match status" value="1"/>
</dbReference>
<dbReference type="PROSITE" id="PS50835">
    <property type="entry name" value="IG_LIKE"/>
    <property type="match status" value="1"/>
</dbReference>
<proteinExistence type="predicted"/>
<evidence type="ECO:0000256" key="5">
    <source>
        <dbReference type="SAM" id="Phobius"/>
    </source>
</evidence>
<feature type="signal peptide" evidence="6">
    <location>
        <begin position="1"/>
        <end position="19"/>
    </location>
</feature>
<dbReference type="InterPro" id="IPR007110">
    <property type="entry name" value="Ig-like_dom"/>
</dbReference>
<sequence length="339" mass="37779">MRSHLNTLLFWGTFSSVTSQNAVLDCGTMKTDEFPSPRLYSETNVVMKGQNVSLFCFNENKSLQITYSLFRHGKYLGTQNGTGKPVIFNLNISEVPDSGPYKCKAEVLQCGKYSRELNFTIVEPVTAPVLSVTVTQTETERHVTLHCISVNGSLPINYTFFEKNVTISPAISKNRREPAEFNFTRKNSGEEEEYRCEARNSLPSHTKYSWLVTVTSTGGGGCPFCLQLLLPGLLLMLTVTVLILAFWILPKYKARKAMRHNVPKDRGEVGIYANISNDPADEASVPDVESRQCVSTAQDGAGDAQEIHYATPMFWEVAPIEQEACNDYKPGCVYSELVI</sequence>
<dbReference type="Gene3D" id="2.60.40.10">
    <property type="entry name" value="Immunoglobulins"/>
    <property type="match status" value="2"/>
</dbReference>
<dbReference type="GeneID" id="105822557"/>
<dbReference type="GO" id="GO:0009897">
    <property type="term" value="C:external side of plasma membrane"/>
    <property type="evidence" value="ECO:0007669"/>
    <property type="project" value="TreeGrafter"/>
</dbReference>
<keyword evidence="5" id="KW-0812">Transmembrane</keyword>
<dbReference type="InterPro" id="IPR040878">
    <property type="entry name" value="IL-40-like_Ig"/>
</dbReference>
<organism evidence="8 9">
    <name type="scientific">Propithecus coquereli</name>
    <name type="common">Coquerel's sifaka</name>
    <name type="synonym">Propithecus verreauxi coquereli</name>
    <dbReference type="NCBI Taxonomy" id="379532"/>
    <lineage>
        <taxon>Eukaryota</taxon>
        <taxon>Metazoa</taxon>
        <taxon>Chordata</taxon>
        <taxon>Craniata</taxon>
        <taxon>Vertebrata</taxon>
        <taxon>Euteleostomi</taxon>
        <taxon>Mammalia</taxon>
        <taxon>Eutheria</taxon>
        <taxon>Euarchontoglires</taxon>
        <taxon>Primates</taxon>
        <taxon>Strepsirrhini</taxon>
        <taxon>Lemuriformes</taxon>
        <taxon>Indriidae</taxon>
        <taxon>Propithecus</taxon>
    </lineage>
</organism>
<feature type="domain" description="Ig-like" evidence="7">
    <location>
        <begin position="35"/>
        <end position="120"/>
    </location>
</feature>
<keyword evidence="9" id="KW-1185">Reference proteome</keyword>
<dbReference type="Proteomes" id="UP000233160">
    <property type="component" value="Unassembled WGS sequence"/>
</dbReference>
<dbReference type="KEGG" id="pcoq:105822557"/>
<evidence type="ECO:0000256" key="6">
    <source>
        <dbReference type="SAM" id="SignalP"/>
    </source>
</evidence>
<evidence type="ECO:0000313" key="9">
    <source>
        <dbReference type="Proteomes" id="UP000233160"/>
    </source>
</evidence>
<evidence type="ECO:0000256" key="3">
    <source>
        <dbReference type="ARBA" id="ARBA00023180"/>
    </source>
</evidence>
<protein>
    <submittedName>
        <fullName evidence="8">Mast cell immunoglobulin like receptor 1</fullName>
    </submittedName>
</protein>
<evidence type="ECO:0000256" key="1">
    <source>
        <dbReference type="ARBA" id="ARBA00022729"/>
    </source>
</evidence>
<keyword evidence="1 6" id="KW-0732">Signal</keyword>
<keyword evidence="5" id="KW-0472">Membrane</keyword>
<feature type="transmembrane region" description="Helical" evidence="5">
    <location>
        <begin position="228"/>
        <end position="249"/>
    </location>
</feature>
<dbReference type="GO" id="GO:0004888">
    <property type="term" value="F:transmembrane signaling receptor activity"/>
    <property type="evidence" value="ECO:0007669"/>
    <property type="project" value="TreeGrafter"/>
</dbReference>
<dbReference type="InterPro" id="IPR013783">
    <property type="entry name" value="Ig-like_fold"/>
</dbReference>
<dbReference type="SUPFAM" id="SSF48726">
    <property type="entry name" value="Immunoglobulin"/>
    <property type="match status" value="2"/>
</dbReference>